<gene>
    <name evidence="2" type="ORF">VTK73DRAFT_5858</name>
</gene>
<keyword evidence="1" id="KW-0732">Signal</keyword>
<sequence length="353" mass="36775">MRNSISYFLASVLVSGVGARCTSPSGSTKCNADNCLRAVRGTPLIGAPFCSSWLSQSPVTTTVTETATATETLTDVVTVSTTQTLTTSTFTDVVATATVTQLVKRKELDPSASIYSRCSSLSSRVSSACSCFLSTTSTLTVTATVTATVTSEVAVTTTDVITSHVVATVSTTRTATATSVVTQVVDNGSFESYKPRTNPTIAPWTNSTSWTGGSITVANGVTTCGPTSTGYYCAPGTVAVMMRPPTTPGGYVSLLQNLQYAKPGTTYTLSYWVRCLHSDLTSTVTVLFNGDSVGSYTCADTGTYFTLVEGILLHPVQPVPGGTNNLLEVRFVNGGGLPSLYGYVDAFQAVPVS</sequence>
<dbReference type="EMBL" id="JAZHXJ010000329">
    <property type="protein sequence ID" value="KAL1864487.1"/>
    <property type="molecule type" value="Genomic_DNA"/>
</dbReference>
<keyword evidence="3" id="KW-1185">Reference proteome</keyword>
<feature type="signal peptide" evidence="1">
    <location>
        <begin position="1"/>
        <end position="19"/>
    </location>
</feature>
<dbReference type="Gene3D" id="2.60.120.260">
    <property type="entry name" value="Galactose-binding domain-like"/>
    <property type="match status" value="1"/>
</dbReference>
<feature type="chain" id="PRO_5045794518" description="CBM-cenC domain-containing protein" evidence="1">
    <location>
        <begin position="20"/>
        <end position="353"/>
    </location>
</feature>
<comment type="caution">
    <text evidence="2">The sequence shown here is derived from an EMBL/GenBank/DDBJ whole genome shotgun (WGS) entry which is preliminary data.</text>
</comment>
<name>A0ABR3WLX5_9PEZI</name>
<evidence type="ECO:0000313" key="2">
    <source>
        <dbReference type="EMBL" id="KAL1864487.1"/>
    </source>
</evidence>
<protein>
    <recommendedName>
        <fullName evidence="4">CBM-cenC domain-containing protein</fullName>
    </recommendedName>
</protein>
<organism evidence="2 3">
    <name type="scientific">Phialemonium thermophilum</name>
    <dbReference type="NCBI Taxonomy" id="223376"/>
    <lineage>
        <taxon>Eukaryota</taxon>
        <taxon>Fungi</taxon>
        <taxon>Dikarya</taxon>
        <taxon>Ascomycota</taxon>
        <taxon>Pezizomycotina</taxon>
        <taxon>Sordariomycetes</taxon>
        <taxon>Sordariomycetidae</taxon>
        <taxon>Cephalothecales</taxon>
        <taxon>Cephalothecaceae</taxon>
        <taxon>Phialemonium</taxon>
    </lineage>
</organism>
<evidence type="ECO:0000256" key="1">
    <source>
        <dbReference type="SAM" id="SignalP"/>
    </source>
</evidence>
<proteinExistence type="predicted"/>
<reference evidence="2 3" key="1">
    <citation type="journal article" date="2024" name="Commun. Biol.">
        <title>Comparative genomic analysis of thermophilic fungi reveals convergent evolutionary adaptations and gene losses.</title>
        <authorList>
            <person name="Steindorff A.S."/>
            <person name="Aguilar-Pontes M.V."/>
            <person name="Robinson A.J."/>
            <person name="Andreopoulos B."/>
            <person name="LaButti K."/>
            <person name="Kuo A."/>
            <person name="Mondo S."/>
            <person name="Riley R."/>
            <person name="Otillar R."/>
            <person name="Haridas S."/>
            <person name="Lipzen A."/>
            <person name="Grimwood J."/>
            <person name="Schmutz J."/>
            <person name="Clum A."/>
            <person name="Reid I.D."/>
            <person name="Moisan M.C."/>
            <person name="Butler G."/>
            <person name="Nguyen T.T.M."/>
            <person name="Dewar K."/>
            <person name="Conant G."/>
            <person name="Drula E."/>
            <person name="Henrissat B."/>
            <person name="Hansel C."/>
            <person name="Singer S."/>
            <person name="Hutchinson M.I."/>
            <person name="de Vries R.P."/>
            <person name="Natvig D.O."/>
            <person name="Powell A.J."/>
            <person name="Tsang A."/>
            <person name="Grigoriev I.V."/>
        </authorList>
    </citation>
    <scope>NUCLEOTIDE SEQUENCE [LARGE SCALE GENOMIC DNA]</scope>
    <source>
        <strain evidence="2 3">ATCC 24622</strain>
    </source>
</reference>
<accession>A0ABR3WLX5</accession>
<evidence type="ECO:0008006" key="4">
    <source>
        <dbReference type="Google" id="ProtNLM"/>
    </source>
</evidence>
<evidence type="ECO:0000313" key="3">
    <source>
        <dbReference type="Proteomes" id="UP001586593"/>
    </source>
</evidence>
<dbReference type="Proteomes" id="UP001586593">
    <property type="component" value="Unassembled WGS sequence"/>
</dbReference>